<name>B1WUI9_CROS5</name>
<accession>B1WUI9</accession>
<dbReference type="HOGENOM" id="CLU_3364516_0_0_3"/>
<dbReference type="KEGG" id="cyt:cce_4495"/>
<dbReference type="EMBL" id="CP000806">
    <property type="protein sequence ID" value="ACB53843.1"/>
    <property type="molecule type" value="Genomic_DNA"/>
</dbReference>
<organism evidence="1 2">
    <name type="scientific">Crocosphaera subtropica (strain ATCC 51142 / BH68)</name>
    <name type="common">Cyanothece sp. (strain ATCC 51142)</name>
    <dbReference type="NCBI Taxonomy" id="43989"/>
    <lineage>
        <taxon>Bacteria</taxon>
        <taxon>Bacillati</taxon>
        <taxon>Cyanobacteriota</taxon>
        <taxon>Cyanophyceae</taxon>
        <taxon>Oscillatoriophycideae</taxon>
        <taxon>Chroococcales</taxon>
        <taxon>Aphanothecaceae</taxon>
        <taxon>Crocosphaera</taxon>
        <taxon>Crocosphaera subtropica</taxon>
    </lineage>
</organism>
<dbReference type="AlphaFoldDB" id="B1WUI9"/>
<keyword evidence="2" id="KW-1185">Reference proteome</keyword>
<evidence type="ECO:0000313" key="1">
    <source>
        <dbReference type="EMBL" id="ACB53843.1"/>
    </source>
</evidence>
<gene>
    <name evidence="1" type="ordered locus">cce_4495</name>
</gene>
<sequence length="35" mass="3979">MEPLGNLEDMESLAKSLGQEVQKTLEQEIFIDKTN</sequence>
<reference evidence="1" key="1">
    <citation type="journal article" date="2008" name="Proc. Natl. Acad. Sci. U.S.A.">
        <title>The genome of Cyanothece 51142, a unicellular diazotrophic cyanobacterium important in the marine nitrogen cycle.</title>
        <authorList>
            <person name="Welsh E.A."/>
            <person name="Liberton M."/>
            <person name="Stoeckel J."/>
            <person name="Loh T."/>
            <person name="Elvitigala T."/>
            <person name="Wang C."/>
            <person name="Wollam A."/>
            <person name="Fulton R.S."/>
            <person name="Clifton S.W."/>
            <person name="Jacobs J.M."/>
            <person name="Aurora R."/>
            <person name="Ghosh B.K."/>
            <person name="Sherman L.A."/>
            <person name="Smith R.D."/>
            <person name="Wilson R.K."/>
            <person name="Pakrasi H.B."/>
        </authorList>
    </citation>
    <scope>NUCLEOTIDE SEQUENCE [LARGE SCALE GENOMIC DNA]</scope>
    <source>
        <strain evidence="1">ATCC 51142</strain>
    </source>
</reference>
<protein>
    <submittedName>
        <fullName evidence="1">Uncharacterized protein</fullName>
    </submittedName>
</protein>
<evidence type="ECO:0000313" key="2">
    <source>
        <dbReference type="Proteomes" id="UP000001203"/>
    </source>
</evidence>
<proteinExistence type="predicted"/>
<dbReference type="Proteomes" id="UP000001203">
    <property type="component" value="Chromosome circular"/>
</dbReference>